<evidence type="ECO:0000313" key="2">
    <source>
        <dbReference type="WBParaSite" id="PSAMB.scaffold475size50054.g6117.t1"/>
    </source>
</evidence>
<evidence type="ECO:0000313" key="1">
    <source>
        <dbReference type="Proteomes" id="UP000887566"/>
    </source>
</evidence>
<reference evidence="2" key="1">
    <citation type="submission" date="2022-11" db="UniProtKB">
        <authorList>
            <consortium name="WormBaseParasite"/>
        </authorList>
    </citation>
    <scope>IDENTIFICATION</scope>
</reference>
<dbReference type="PANTHER" id="PTHR31362:SF0">
    <property type="entry name" value="EXOSTOSIN DOMAIN-CONTAINING PROTEIN-RELATED"/>
    <property type="match status" value="1"/>
</dbReference>
<protein>
    <submittedName>
        <fullName evidence="2">Uncharacterized protein</fullName>
    </submittedName>
</protein>
<dbReference type="PANTHER" id="PTHR31362">
    <property type="entry name" value="GLYCOSYLTRANSFERASE STELLO1-RELATED"/>
    <property type="match status" value="1"/>
</dbReference>
<dbReference type="InterPro" id="IPR005049">
    <property type="entry name" value="STL-like"/>
</dbReference>
<proteinExistence type="predicted"/>
<accession>A0A914WQD4</accession>
<name>A0A914WQD4_9BILA</name>
<sequence>MIGYLYAIANGAEWIYDTDDDNQPIEKGLGQFDLKTGHVSGISYGEEALQSENFRNLFNPYSFFGQPGMWPRGYPLDNLNQENNNSSYFLCKKQKIPAIQQGLVRKDPDVDAIYRLLYADKDKGLEVHSEYCLRK</sequence>
<keyword evidence="1" id="KW-1185">Reference proteome</keyword>
<dbReference type="AlphaFoldDB" id="A0A914WQD4"/>
<organism evidence="1 2">
    <name type="scientific">Plectus sambesii</name>
    <dbReference type="NCBI Taxonomy" id="2011161"/>
    <lineage>
        <taxon>Eukaryota</taxon>
        <taxon>Metazoa</taxon>
        <taxon>Ecdysozoa</taxon>
        <taxon>Nematoda</taxon>
        <taxon>Chromadorea</taxon>
        <taxon>Plectida</taxon>
        <taxon>Plectina</taxon>
        <taxon>Plectoidea</taxon>
        <taxon>Plectidae</taxon>
        <taxon>Plectus</taxon>
    </lineage>
</organism>
<dbReference type="Proteomes" id="UP000887566">
    <property type="component" value="Unplaced"/>
</dbReference>
<dbReference type="WBParaSite" id="PSAMB.scaffold475size50054.g6117.t1">
    <property type="protein sequence ID" value="PSAMB.scaffold475size50054.g6117.t1"/>
    <property type="gene ID" value="PSAMB.scaffold475size50054.g6117"/>
</dbReference>